<dbReference type="Gene3D" id="2.60.40.10">
    <property type="entry name" value="Immunoglobulins"/>
    <property type="match status" value="1"/>
</dbReference>
<keyword evidence="1" id="KW-0472">Membrane</keyword>
<dbReference type="Proteomes" id="UP000245638">
    <property type="component" value="Unassembled WGS sequence"/>
</dbReference>
<gene>
    <name evidence="2" type="ORF">DDW13_09495</name>
</gene>
<evidence type="ECO:0000256" key="1">
    <source>
        <dbReference type="SAM" id="Phobius"/>
    </source>
</evidence>
<reference evidence="2 3" key="1">
    <citation type="journal article" date="2015" name="Appl. Environ. Microbiol.">
        <title>Nanoarchaeota, Their Sulfolobales Host, and Nanoarchaeota Virus Distribution across Yellowstone National Park Hot Springs.</title>
        <authorList>
            <person name="Munson-McGee J.H."/>
            <person name="Field E.K."/>
            <person name="Bateson M."/>
            <person name="Rooney C."/>
            <person name="Stepanauskas R."/>
            <person name="Young M.J."/>
        </authorList>
    </citation>
    <scope>NUCLEOTIDE SEQUENCE [LARGE SCALE GENOMIC DNA]</scope>
    <source>
        <strain evidence="2">SCGC AC-742_N10</strain>
    </source>
</reference>
<dbReference type="EMBL" id="QEFD01000236">
    <property type="protein sequence ID" value="PVU73976.1"/>
    <property type="molecule type" value="Genomic_DNA"/>
</dbReference>
<keyword evidence="1" id="KW-1133">Transmembrane helix</keyword>
<feature type="transmembrane region" description="Helical" evidence="1">
    <location>
        <begin position="148"/>
        <end position="168"/>
    </location>
</feature>
<dbReference type="InterPro" id="IPR013783">
    <property type="entry name" value="Ig-like_fold"/>
</dbReference>
<dbReference type="Pfam" id="PF17957">
    <property type="entry name" value="Big_7"/>
    <property type="match status" value="1"/>
</dbReference>
<accession>A0A2T9X1L4</accession>
<name>A0A2T9X1L4_9CREN</name>
<proteinExistence type="predicted"/>
<evidence type="ECO:0000313" key="2">
    <source>
        <dbReference type="EMBL" id="PVU73976.1"/>
    </source>
</evidence>
<keyword evidence="1" id="KW-0812">Transmembrane</keyword>
<sequence>MSHLNLEGSSSVEVINSQIINVTPSLPKINFKAPMTATGEVNVSITVSGEDVSQVMLYIDNSLLTTFSGNSTFIYALNTANYPDGTYTLKVVAMQSDGLSSTYTTHIQVENQLESLNNKLSTLNDSLSTRSSSVSSVNSNLSGKVSTLQIISIIGIIITIVAIALALVRRK</sequence>
<comment type="caution">
    <text evidence="2">The sequence shown here is derived from an EMBL/GenBank/DDBJ whole genome shotgun (WGS) entry which is preliminary data.</text>
</comment>
<organism evidence="2 3">
    <name type="scientific">Acidianus hospitalis</name>
    <dbReference type="NCBI Taxonomy" id="563177"/>
    <lineage>
        <taxon>Archaea</taxon>
        <taxon>Thermoproteota</taxon>
        <taxon>Thermoprotei</taxon>
        <taxon>Sulfolobales</taxon>
        <taxon>Sulfolobaceae</taxon>
        <taxon>Acidianus</taxon>
    </lineage>
</organism>
<dbReference type="AlphaFoldDB" id="A0A2T9X1L4"/>
<protein>
    <submittedName>
        <fullName evidence="2">Uncharacterized protein</fullName>
    </submittedName>
</protein>
<evidence type="ECO:0000313" key="3">
    <source>
        <dbReference type="Proteomes" id="UP000245638"/>
    </source>
</evidence>